<evidence type="ECO:0000256" key="5">
    <source>
        <dbReference type="ARBA" id="ARBA00038359"/>
    </source>
</evidence>
<evidence type="ECO:0000256" key="1">
    <source>
        <dbReference type="ARBA" id="ARBA00004141"/>
    </source>
</evidence>
<gene>
    <name evidence="9" type="ORF">EJ03DRAFT_267023</name>
</gene>
<feature type="compositionally biased region" description="Basic and acidic residues" evidence="6">
    <location>
        <begin position="272"/>
        <end position="288"/>
    </location>
</feature>
<evidence type="ECO:0000256" key="3">
    <source>
        <dbReference type="ARBA" id="ARBA00022989"/>
    </source>
</evidence>
<keyword evidence="10" id="KW-1185">Reference proteome</keyword>
<feature type="transmembrane region" description="Helical" evidence="7">
    <location>
        <begin position="142"/>
        <end position="162"/>
    </location>
</feature>
<keyword evidence="3 7" id="KW-1133">Transmembrane helix</keyword>
<dbReference type="AlphaFoldDB" id="A0A6G1LIF0"/>
<evidence type="ECO:0000313" key="10">
    <source>
        <dbReference type="Proteomes" id="UP000799436"/>
    </source>
</evidence>
<reference evidence="9" key="1">
    <citation type="journal article" date="2020" name="Stud. Mycol.">
        <title>101 Dothideomycetes genomes: a test case for predicting lifestyles and emergence of pathogens.</title>
        <authorList>
            <person name="Haridas S."/>
            <person name="Albert R."/>
            <person name="Binder M."/>
            <person name="Bloem J."/>
            <person name="Labutti K."/>
            <person name="Salamov A."/>
            <person name="Andreopoulos B."/>
            <person name="Baker S."/>
            <person name="Barry K."/>
            <person name="Bills G."/>
            <person name="Bluhm B."/>
            <person name="Cannon C."/>
            <person name="Castanera R."/>
            <person name="Culley D."/>
            <person name="Daum C."/>
            <person name="Ezra D."/>
            <person name="Gonzalez J."/>
            <person name="Henrissat B."/>
            <person name="Kuo A."/>
            <person name="Liang C."/>
            <person name="Lipzen A."/>
            <person name="Lutzoni F."/>
            <person name="Magnuson J."/>
            <person name="Mondo S."/>
            <person name="Nolan M."/>
            <person name="Ohm R."/>
            <person name="Pangilinan J."/>
            <person name="Park H.-J."/>
            <person name="Ramirez L."/>
            <person name="Alfaro M."/>
            <person name="Sun H."/>
            <person name="Tritt A."/>
            <person name="Yoshinaga Y."/>
            <person name="Zwiers L.-H."/>
            <person name="Turgeon B."/>
            <person name="Goodwin S."/>
            <person name="Spatafora J."/>
            <person name="Crous P."/>
            <person name="Grigoriev I."/>
        </authorList>
    </citation>
    <scope>NUCLEOTIDE SEQUENCE</scope>
    <source>
        <strain evidence="9">CBS 116005</strain>
    </source>
</reference>
<dbReference type="GO" id="GO:0016020">
    <property type="term" value="C:membrane"/>
    <property type="evidence" value="ECO:0007669"/>
    <property type="project" value="UniProtKB-SubCell"/>
</dbReference>
<dbReference type="OrthoDB" id="2496787at2759"/>
<proteinExistence type="inferred from homology"/>
<evidence type="ECO:0000256" key="6">
    <source>
        <dbReference type="SAM" id="MobiDB-lite"/>
    </source>
</evidence>
<evidence type="ECO:0000256" key="2">
    <source>
        <dbReference type="ARBA" id="ARBA00022692"/>
    </source>
</evidence>
<feature type="region of interest" description="Disordered" evidence="6">
    <location>
        <begin position="266"/>
        <end position="288"/>
    </location>
</feature>
<dbReference type="InterPro" id="IPR052337">
    <property type="entry name" value="SAT4-like"/>
</dbReference>
<keyword evidence="4 7" id="KW-0472">Membrane</keyword>
<comment type="similarity">
    <text evidence="5">Belongs to the SAT4 family.</text>
</comment>
<comment type="subcellular location">
    <subcellularLocation>
        <location evidence="1">Membrane</location>
        <topology evidence="1">Multi-pass membrane protein</topology>
    </subcellularLocation>
</comment>
<organism evidence="9 10">
    <name type="scientific">Teratosphaeria nubilosa</name>
    <dbReference type="NCBI Taxonomy" id="161662"/>
    <lineage>
        <taxon>Eukaryota</taxon>
        <taxon>Fungi</taxon>
        <taxon>Dikarya</taxon>
        <taxon>Ascomycota</taxon>
        <taxon>Pezizomycotina</taxon>
        <taxon>Dothideomycetes</taxon>
        <taxon>Dothideomycetidae</taxon>
        <taxon>Mycosphaerellales</taxon>
        <taxon>Teratosphaeriaceae</taxon>
        <taxon>Teratosphaeria</taxon>
    </lineage>
</organism>
<dbReference type="Pfam" id="PF20684">
    <property type="entry name" value="Fung_rhodopsin"/>
    <property type="match status" value="1"/>
</dbReference>
<protein>
    <recommendedName>
        <fullName evidence="8">Rhodopsin domain-containing protein</fullName>
    </recommendedName>
</protein>
<keyword evidence="2 7" id="KW-0812">Transmembrane</keyword>
<feature type="domain" description="Rhodopsin" evidence="8">
    <location>
        <begin position="11"/>
        <end position="207"/>
    </location>
</feature>
<dbReference type="Proteomes" id="UP000799436">
    <property type="component" value="Unassembled WGS sequence"/>
</dbReference>
<feature type="transmembrane region" description="Helical" evidence="7">
    <location>
        <begin position="33"/>
        <end position="50"/>
    </location>
</feature>
<dbReference type="InterPro" id="IPR049326">
    <property type="entry name" value="Rhodopsin_dom_fungi"/>
</dbReference>
<accession>A0A6G1LIF0</accession>
<sequence length="288" mass="32965">MQLLIIVSLIDVWTVPFPNITRMLKIFYWVEDGYLIAVPLVKISLLTTYLRVFPYERFRQACFVVIGLNVASILAFVLISLFQCWPVWLAWEQWHREFPGHCNNINAQIWAAAVTNMVLDFLTLGLPMPVLWRLQLNARSRFWLMLMFGVGFFVTIVSIIRLRVLVVFGDSKNMTWDYTSVGYWSTVELHTSVVCACMPSIRNLLRKFMPYVMGMSTGRTGGSSNPTGQSTGMSAFTTRSTNTEGLGAKFPRRTIMVRTVESDEENIIPLDELQHSSHNKTEPLPPER</sequence>
<feature type="transmembrane region" description="Helical" evidence="7">
    <location>
        <begin position="108"/>
        <end position="130"/>
    </location>
</feature>
<evidence type="ECO:0000259" key="8">
    <source>
        <dbReference type="Pfam" id="PF20684"/>
    </source>
</evidence>
<dbReference type="PANTHER" id="PTHR33048:SF47">
    <property type="entry name" value="INTEGRAL MEMBRANE PROTEIN-RELATED"/>
    <property type="match status" value="1"/>
</dbReference>
<evidence type="ECO:0000256" key="7">
    <source>
        <dbReference type="SAM" id="Phobius"/>
    </source>
</evidence>
<feature type="transmembrane region" description="Helical" evidence="7">
    <location>
        <begin position="62"/>
        <end position="88"/>
    </location>
</feature>
<evidence type="ECO:0000256" key="4">
    <source>
        <dbReference type="ARBA" id="ARBA00023136"/>
    </source>
</evidence>
<dbReference type="EMBL" id="ML995815">
    <property type="protein sequence ID" value="KAF2772352.1"/>
    <property type="molecule type" value="Genomic_DNA"/>
</dbReference>
<evidence type="ECO:0000313" key="9">
    <source>
        <dbReference type="EMBL" id="KAF2772352.1"/>
    </source>
</evidence>
<dbReference type="PANTHER" id="PTHR33048">
    <property type="entry name" value="PTH11-LIKE INTEGRAL MEMBRANE PROTEIN (AFU_ORTHOLOGUE AFUA_5G11245)"/>
    <property type="match status" value="1"/>
</dbReference>
<name>A0A6G1LIF0_9PEZI</name>